<dbReference type="InterPro" id="IPR050736">
    <property type="entry name" value="Sensor_HK_Regulatory"/>
</dbReference>
<dbReference type="InterPro" id="IPR011006">
    <property type="entry name" value="CheY-like_superfamily"/>
</dbReference>
<evidence type="ECO:0000313" key="11">
    <source>
        <dbReference type="EMBL" id="GAK61008.1"/>
    </source>
</evidence>
<feature type="coiled-coil region" evidence="8">
    <location>
        <begin position="152"/>
        <end position="182"/>
    </location>
</feature>
<dbReference type="InterPro" id="IPR001789">
    <property type="entry name" value="Sig_transdc_resp-reg_receiver"/>
</dbReference>
<dbReference type="InterPro" id="IPR036097">
    <property type="entry name" value="HisK_dim/P_sf"/>
</dbReference>
<dbReference type="AlphaFoldDB" id="A0A081C8V3"/>
<dbReference type="STRING" id="1499967.U27_00906"/>
<evidence type="ECO:0000256" key="6">
    <source>
        <dbReference type="ARBA" id="ARBA00023012"/>
    </source>
</evidence>
<dbReference type="EMBL" id="DF820476">
    <property type="protein sequence ID" value="GAK61008.1"/>
    <property type="molecule type" value="Genomic_DNA"/>
</dbReference>
<accession>A0A081C8V3</accession>
<dbReference type="eggNOG" id="COG3437">
    <property type="taxonomic scope" value="Bacteria"/>
</dbReference>
<dbReference type="InterPro" id="IPR003661">
    <property type="entry name" value="HisK_dim/P_dom"/>
</dbReference>
<dbReference type="EC" id="2.7.13.3" evidence="2"/>
<evidence type="ECO:0000256" key="7">
    <source>
        <dbReference type="PROSITE-ProRule" id="PRU00169"/>
    </source>
</evidence>
<dbReference type="Gene3D" id="3.40.50.2300">
    <property type="match status" value="1"/>
</dbReference>
<dbReference type="InterPro" id="IPR004358">
    <property type="entry name" value="Sig_transdc_His_kin-like_C"/>
</dbReference>
<proteinExistence type="predicted"/>
<dbReference type="InterPro" id="IPR036890">
    <property type="entry name" value="HATPase_C_sf"/>
</dbReference>
<dbReference type="GO" id="GO:0000155">
    <property type="term" value="F:phosphorelay sensor kinase activity"/>
    <property type="evidence" value="ECO:0007669"/>
    <property type="project" value="InterPro"/>
</dbReference>
<dbReference type="PROSITE" id="PS50110">
    <property type="entry name" value="RESPONSE_REGULATORY"/>
    <property type="match status" value="1"/>
</dbReference>
<keyword evidence="12" id="KW-1185">Reference proteome</keyword>
<dbReference type="eggNOG" id="COG2205">
    <property type="taxonomic scope" value="Bacteria"/>
</dbReference>
<dbReference type="Gene3D" id="3.30.565.10">
    <property type="entry name" value="Histidine kinase-like ATPase, C-terminal domain"/>
    <property type="match status" value="1"/>
</dbReference>
<dbReference type="HOGENOM" id="CLU_000445_114_72_0"/>
<dbReference type="SUPFAM" id="SSF47384">
    <property type="entry name" value="Homodimeric domain of signal transducing histidine kinase"/>
    <property type="match status" value="1"/>
</dbReference>
<gene>
    <name evidence="11" type="ORF">U27_00906</name>
</gene>
<dbReference type="SMART" id="SM00388">
    <property type="entry name" value="HisKA"/>
    <property type="match status" value="1"/>
</dbReference>
<dbReference type="Pfam" id="PF02518">
    <property type="entry name" value="HATPase_c"/>
    <property type="match status" value="1"/>
</dbReference>
<dbReference type="InterPro" id="IPR003594">
    <property type="entry name" value="HATPase_dom"/>
</dbReference>
<reference evidence="11" key="1">
    <citation type="journal article" date="2015" name="PeerJ">
        <title>First genomic representation of candidate bacterial phylum KSB3 points to enhanced environmental sensing as a trigger of wastewater bulking.</title>
        <authorList>
            <person name="Sekiguchi Y."/>
            <person name="Ohashi A."/>
            <person name="Parks D.H."/>
            <person name="Yamauchi T."/>
            <person name="Tyson G.W."/>
            <person name="Hugenholtz P."/>
        </authorList>
    </citation>
    <scope>NUCLEOTIDE SEQUENCE [LARGE SCALE GENOMIC DNA]</scope>
</reference>
<dbReference type="PANTHER" id="PTHR43711:SF31">
    <property type="entry name" value="HISTIDINE KINASE"/>
    <property type="match status" value="1"/>
</dbReference>
<keyword evidence="4" id="KW-0808">Transferase</keyword>
<evidence type="ECO:0000259" key="9">
    <source>
        <dbReference type="PROSITE" id="PS50109"/>
    </source>
</evidence>
<dbReference type="PROSITE" id="PS50109">
    <property type="entry name" value="HIS_KIN"/>
    <property type="match status" value="1"/>
</dbReference>
<dbReference type="SUPFAM" id="SSF55874">
    <property type="entry name" value="ATPase domain of HSP90 chaperone/DNA topoisomerase II/histidine kinase"/>
    <property type="match status" value="1"/>
</dbReference>
<evidence type="ECO:0000256" key="5">
    <source>
        <dbReference type="ARBA" id="ARBA00022777"/>
    </source>
</evidence>
<dbReference type="SUPFAM" id="SSF52172">
    <property type="entry name" value="CheY-like"/>
    <property type="match status" value="1"/>
</dbReference>
<keyword evidence="8" id="KW-0175">Coiled coil</keyword>
<dbReference type="PRINTS" id="PR00344">
    <property type="entry name" value="BCTRLSENSOR"/>
</dbReference>
<feature type="domain" description="Response regulatory" evidence="10">
    <location>
        <begin position="5"/>
        <end position="128"/>
    </location>
</feature>
<organism evidence="11">
    <name type="scientific">Vecturithrix granuli</name>
    <dbReference type="NCBI Taxonomy" id="1499967"/>
    <lineage>
        <taxon>Bacteria</taxon>
        <taxon>Candidatus Moduliflexota</taxon>
        <taxon>Candidatus Vecturitrichia</taxon>
        <taxon>Candidatus Vecturitrichales</taxon>
        <taxon>Candidatus Vecturitrichaceae</taxon>
        <taxon>Candidatus Vecturithrix</taxon>
    </lineage>
</organism>
<dbReference type="Gene3D" id="1.10.287.130">
    <property type="match status" value="1"/>
</dbReference>
<keyword evidence="3 7" id="KW-0597">Phosphoprotein</keyword>
<sequence length="412" mass="46529">MKESVIVCIDDEEIVLRSLKRELNDALGGNYLIETAAGGEEALELFEELVAEGYEIPLVISDHIMPDIKGDEVLHRIHTTSPQTLTIMLTGQANIEAVTNAVNHANLYRYIAKPWEKTDLVLTVKEALHKYQQEKTIEEQNRILHNMNSILEQQVRERTAELETQKIELKEKNAQLHELNAGKDKFFSIISHDLRSPFTALLGHTELIAEQFDLYAPEELQEHVIQIRASAQKLYALLENLLTWSRIQRGLMPYQPETFDLHEAAIDNIELFMTRARQKTIVLSNCIQKNSLVYADYSMVSTIIRNLTSNALKFTPARGSVTLSATQNESYWEISIADTGMGIPDETFPQLLQIDRQYSGVGTEGEKGTGLGLILCKELVEQQQGRLWFKSTLGAGTTFFFTLPAAQTPTHS</sequence>
<dbReference type="Proteomes" id="UP000030661">
    <property type="component" value="Unassembled WGS sequence"/>
</dbReference>
<feature type="modified residue" description="4-aspartylphosphate" evidence="7">
    <location>
        <position position="62"/>
    </location>
</feature>
<evidence type="ECO:0000256" key="4">
    <source>
        <dbReference type="ARBA" id="ARBA00022679"/>
    </source>
</evidence>
<evidence type="ECO:0000259" key="10">
    <source>
        <dbReference type="PROSITE" id="PS50110"/>
    </source>
</evidence>
<evidence type="ECO:0000313" key="12">
    <source>
        <dbReference type="Proteomes" id="UP000030661"/>
    </source>
</evidence>
<name>A0A081C8V3_VECG1</name>
<evidence type="ECO:0000256" key="3">
    <source>
        <dbReference type="ARBA" id="ARBA00022553"/>
    </source>
</evidence>
<comment type="catalytic activity">
    <reaction evidence="1">
        <text>ATP + protein L-histidine = ADP + protein N-phospho-L-histidine.</text>
        <dbReference type="EC" id="2.7.13.3"/>
    </reaction>
</comment>
<dbReference type="Pfam" id="PF00072">
    <property type="entry name" value="Response_reg"/>
    <property type="match status" value="1"/>
</dbReference>
<keyword evidence="5" id="KW-0418">Kinase</keyword>
<dbReference type="SMART" id="SM00387">
    <property type="entry name" value="HATPase_c"/>
    <property type="match status" value="1"/>
</dbReference>
<feature type="domain" description="Histidine kinase" evidence="9">
    <location>
        <begin position="189"/>
        <end position="407"/>
    </location>
</feature>
<evidence type="ECO:0000256" key="8">
    <source>
        <dbReference type="SAM" id="Coils"/>
    </source>
</evidence>
<keyword evidence="6" id="KW-0902">Two-component regulatory system</keyword>
<dbReference type="CDD" id="cd00082">
    <property type="entry name" value="HisKA"/>
    <property type="match status" value="1"/>
</dbReference>
<dbReference type="Pfam" id="PF00512">
    <property type="entry name" value="HisKA"/>
    <property type="match status" value="1"/>
</dbReference>
<evidence type="ECO:0000256" key="2">
    <source>
        <dbReference type="ARBA" id="ARBA00012438"/>
    </source>
</evidence>
<protein>
    <recommendedName>
        <fullName evidence="2">histidine kinase</fullName>
        <ecNumber evidence="2">2.7.13.3</ecNumber>
    </recommendedName>
</protein>
<dbReference type="SMART" id="SM00448">
    <property type="entry name" value="REC"/>
    <property type="match status" value="1"/>
</dbReference>
<evidence type="ECO:0000256" key="1">
    <source>
        <dbReference type="ARBA" id="ARBA00000085"/>
    </source>
</evidence>
<dbReference type="InterPro" id="IPR005467">
    <property type="entry name" value="His_kinase_dom"/>
</dbReference>
<dbReference type="PANTHER" id="PTHR43711">
    <property type="entry name" value="TWO-COMPONENT HISTIDINE KINASE"/>
    <property type="match status" value="1"/>
</dbReference>